<accession>S8E2Q2</accession>
<keyword evidence="1" id="KW-1133">Transmembrane helix</keyword>
<comment type="caution">
    <text evidence="2">The sequence shown here is derived from an EMBL/GenBank/DDBJ whole genome shotgun (WGS) entry which is preliminary data.</text>
</comment>
<dbReference type="AlphaFoldDB" id="S8E2Q2"/>
<feature type="transmembrane region" description="Helical" evidence="1">
    <location>
        <begin position="225"/>
        <end position="246"/>
    </location>
</feature>
<keyword evidence="1" id="KW-0812">Transmembrane</keyword>
<dbReference type="GO" id="GO:0016020">
    <property type="term" value="C:membrane"/>
    <property type="evidence" value="ECO:0007669"/>
    <property type="project" value="TreeGrafter"/>
</dbReference>
<keyword evidence="3" id="KW-1185">Reference proteome</keyword>
<feature type="transmembrane region" description="Helical" evidence="1">
    <location>
        <begin position="93"/>
        <end position="115"/>
    </location>
</feature>
<sequence length="249" mass="28474">VAFSMMITGTTRYWHPVMSVATTTPSYWLNWKVFLCSMWILISVLVASILISKNECRRRNHDPNHDSEDEIPPGTLYGDEVWRACLRSVHPGYLLAFRLFAFVVLLMMLIMNVIVDGGTIFYYYTQWTFALVTVYFALGSWLSMEGCHRYGHDAYLHFDDAEGANSKTTIATATRDPPNLERRKAGFLAYAFQIIFQVNGGAVILTDTVFWFIIVPFLAIKDYKLNFLIVNMHLINAVFLLVETALNSL</sequence>
<dbReference type="PANTHER" id="PTHR12242">
    <property type="entry name" value="OS02G0130600 PROTEIN-RELATED"/>
    <property type="match status" value="1"/>
</dbReference>
<proteinExistence type="predicted"/>
<feature type="non-terminal residue" evidence="2">
    <location>
        <position position="249"/>
    </location>
</feature>
<feature type="transmembrane region" description="Helical" evidence="1">
    <location>
        <begin position="28"/>
        <end position="51"/>
    </location>
</feature>
<name>S8E2Q2_9LAMI</name>
<evidence type="ECO:0000313" key="2">
    <source>
        <dbReference type="EMBL" id="EPS69938.1"/>
    </source>
</evidence>
<dbReference type="PANTHER" id="PTHR12242:SF22">
    <property type="entry name" value="OS02G0130600 PROTEIN"/>
    <property type="match status" value="1"/>
</dbReference>
<feature type="transmembrane region" description="Helical" evidence="1">
    <location>
        <begin position="121"/>
        <end position="142"/>
    </location>
</feature>
<gene>
    <name evidence="2" type="ORF">M569_04824</name>
</gene>
<dbReference type="EMBL" id="AUSU01001892">
    <property type="protein sequence ID" value="EPS69938.1"/>
    <property type="molecule type" value="Genomic_DNA"/>
</dbReference>
<feature type="transmembrane region" description="Helical" evidence="1">
    <location>
        <begin position="187"/>
        <end position="213"/>
    </location>
</feature>
<evidence type="ECO:0000313" key="3">
    <source>
        <dbReference type="Proteomes" id="UP000015453"/>
    </source>
</evidence>
<dbReference type="OrthoDB" id="419711at2759"/>
<keyword evidence="1" id="KW-0472">Membrane</keyword>
<protein>
    <submittedName>
        <fullName evidence="2">Uncharacterized protein</fullName>
    </submittedName>
</protein>
<organism evidence="2 3">
    <name type="scientific">Genlisea aurea</name>
    <dbReference type="NCBI Taxonomy" id="192259"/>
    <lineage>
        <taxon>Eukaryota</taxon>
        <taxon>Viridiplantae</taxon>
        <taxon>Streptophyta</taxon>
        <taxon>Embryophyta</taxon>
        <taxon>Tracheophyta</taxon>
        <taxon>Spermatophyta</taxon>
        <taxon>Magnoliopsida</taxon>
        <taxon>eudicotyledons</taxon>
        <taxon>Gunneridae</taxon>
        <taxon>Pentapetalae</taxon>
        <taxon>asterids</taxon>
        <taxon>lamiids</taxon>
        <taxon>Lamiales</taxon>
        <taxon>Lentibulariaceae</taxon>
        <taxon>Genlisea</taxon>
    </lineage>
</organism>
<feature type="non-terminal residue" evidence="2">
    <location>
        <position position="1"/>
    </location>
</feature>
<dbReference type="Proteomes" id="UP000015453">
    <property type="component" value="Unassembled WGS sequence"/>
</dbReference>
<evidence type="ECO:0000256" key="1">
    <source>
        <dbReference type="SAM" id="Phobius"/>
    </source>
</evidence>
<reference evidence="2 3" key="1">
    <citation type="journal article" date="2013" name="BMC Genomics">
        <title>The miniature genome of a carnivorous plant Genlisea aurea contains a low number of genes and short non-coding sequences.</title>
        <authorList>
            <person name="Leushkin E.V."/>
            <person name="Sutormin R.A."/>
            <person name="Nabieva E.R."/>
            <person name="Penin A.A."/>
            <person name="Kondrashov A.S."/>
            <person name="Logacheva M.D."/>
        </authorList>
    </citation>
    <scope>NUCLEOTIDE SEQUENCE [LARGE SCALE GENOMIC DNA]</scope>
</reference>